<dbReference type="GO" id="GO:0005886">
    <property type="term" value="C:plasma membrane"/>
    <property type="evidence" value="ECO:0007669"/>
    <property type="project" value="UniProtKB-SubCell"/>
</dbReference>
<feature type="transmembrane region" description="Helical" evidence="19">
    <location>
        <begin position="39"/>
        <end position="58"/>
    </location>
</feature>
<name>A0A543ISB4_9ACTN</name>
<evidence type="ECO:0000256" key="2">
    <source>
        <dbReference type="ARBA" id="ARBA00004651"/>
    </source>
</evidence>
<evidence type="ECO:0000313" key="22">
    <source>
        <dbReference type="Proteomes" id="UP000319213"/>
    </source>
</evidence>
<protein>
    <recommendedName>
        <fullName evidence="4">Cytochrome bc1 complex cytochrome b subunit</fullName>
        <ecNumber evidence="3">7.1.1.8</ecNumber>
    </recommendedName>
    <alternativeName>
        <fullName evidence="17">Cytochrome bc1 reductase complex subunit QcrB</fullName>
    </alternativeName>
</protein>
<sequence length="499" mass="55047">MGVSPSFAEADDRFGSARALRRNLRKLFPDHWTFLLGEIALYSFVLLILTGTFLTFWFTPSMTEVVYDGPYQPLRGASMSQAYASTLQISFEVRGGLLLRQMHHWAALLFVAAIFTHLLRVFFTGAFRKPRELNWVIGVGMLLLAIAEGFTGYSLPDDLLSGTGLRIAQGVLLSIPLVGTYLSFLVFGGEFPGDIVIARLYPVHILIIPALLLALVTVHLMLVWVQKHTQYRGLHRTERNVVGAPVLPSFAAKSIAFLLFTAGVIAGLGAFAQINPVWLYGPYTPTNVSAFAQPDWYVGFLEGTLRLMPSVETTLFGHTIAWNVLLPAVVFPLLFFTVLAAWPYLERRITGDREPHHICDRPRDVPTRTAIGAAGITLYGVAWAAGGDDVLARFLDLNLFGLVWFFRIALVAGPLLAFFLTRQICLGLQRADEEMAHHGVESGVIERAPSGGYYEILTPPDPEERAKLPASYNGGPTRPRELARHRSGGPGADRDEGSR</sequence>
<keyword evidence="10" id="KW-0479">Metal-binding</keyword>
<feature type="transmembrane region" description="Helical" evidence="19">
    <location>
        <begin position="104"/>
        <end position="123"/>
    </location>
</feature>
<reference evidence="21 22" key="1">
    <citation type="submission" date="2019-06" db="EMBL/GenBank/DDBJ databases">
        <title>Sequencing the genomes of 1000 actinobacteria strains.</title>
        <authorList>
            <person name="Klenk H.-P."/>
        </authorList>
    </citation>
    <scope>NUCLEOTIDE SEQUENCE [LARGE SCALE GENOMIC DNA]</scope>
    <source>
        <strain evidence="21 22">DSM 43186</strain>
    </source>
</reference>
<comment type="caution">
    <text evidence="21">The sequence shown here is derived from an EMBL/GenBank/DDBJ whole genome shotgun (WGS) entry which is preliminary data.</text>
</comment>
<evidence type="ECO:0000256" key="7">
    <source>
        <dbReference type="ARBA" id="ARBA00022617"/>
    </source>
</evidence>
<dbReference type="AlphaFoldDB" id="A0A543ISB4"/>
<organism evidence="21 22">
    <name type="scientific">Thermopolyspora flexuosa</name>
    <dbReference type="NCBI Taxonomy" id="103836"/>
    <lineage>
        <taxon>Bacteria</taxon>
        <taxon>Bacillati</taxon>
        <taxon>Actinomycetota</taxon>
        <taxon>Actinomycetes</taxon>
        <taxon>Streptosporangiales</taxon>
        <taxon>Streptosporangiaceae</taxon>
        <taxon>Thermopolyspora</taxon>
    </lineage>
</organism>
<evidence type="ECO:0000256" key="6">
    <source>
        <dbReference type="ARBA" id="ARBA00022475"/>
    </source>
</evidence>
<dbReference type="GO" id="GO:0022904">
    <property type="term" value="P:respiratory electron transport chain"/>
    <property type="evidence" value="ECO:0007669"/>
    <property type="project" value="InterPro"/>
</dbReference>
<comment type="cofactor">
    <cofactor evidence="1">
        <name>heme</name>
        <dbReference type="ChEBI" id="CHEBI:30413"/>
    </cofactor>
</comment>
<feature type="transmembrane region" description="Helical" evidence="19">
    <location>
        <begin position="246"/>
        <end position="272"/>
    </location>
</feature>
<dbReference type="GO" id="GO:0016491">
    <property type="term" value="F:oxidoreductase activity"/>
    <property type="evidence" value="ECO:0007669"/>
    <property type="project" value="InterPro"/>
</dbReference>
<evidence type="ECO:0000313" key="21">
    <source>
        <dbReference type="EMBL" id="TQM73447.1"/>
    </source>
</evidence>
<gene>
    <name evidence="21" type="ORF">FHX40_0087</name>
</gene>
<evidence type="ECO:0000256" key="13">
    <source>
        <dbReference type="ARBA" id="ARBA00022989"/>
    </source>
</evidence>
<dbReference type="PANTHER" id="PTHR19271:SF16">
    <property type="entry name" value="CYTOCHROME B"/>
    <property type="match status" value="1"/>
</dbReference>
<dbReference type="Pfam" id="PF13631">
    <property type="entry name" value="Cytochrom_B_N_2"/>
    <property type="match status" value="1"/>
</dbReference>
<evidence type="ECO:0000256" key="18">
    <source>
        <dbReference type="SAM" id="MobiDB-lite"/>
    </source>
</evidence>
<keyword evidence="13 19" id="KW-1133">Transmembrane helix</keyword>
<dbReference type="FunFam" id="1.20.810.10:FF:000007">
    <property type="entry name" value="Ubiquinol-cytochrome C reductase B subunit"/>
    <property type="match status" value="1"/>
</dbReference>
<comment type="catalytic activity">
    <reaction evidence="16">
        <text>a quinol + 2 Fe(III)-[cytochrome c](out) = a quinone + 2 Fe(II)-[cytochrome c](out) + 2 H(+)(out)</text>
        <dbReference type="Rhea" id="RHEA:11484"/>
        <dbReference type="Rhea" id="RHEA-COMP:10350"/>
        <dbReference type="Rhea" id="RHEA-COMP:14399"/>
        <dbReference type="ChEBI" id="CHEBI:15378"/>
        <dbReference type="ChEBI" id="CHEBI:24646"/>
        <dbReference type="ChEBI" id="CHEBI:29033"/>
        <dbReference type="ChEBI" id="CHEBI:29034"/>
        <dbReference type="ChEBI" id="CHEBI:132124"/>
        <dbReference type="EC" id="7.1.1.8"/>
    </reaction>
</comment>
<evidence type="ECO:0000256" key="17">
    <source>
        <dbReference type="ARBA" id="ARBA00029568"/>
    </source>
</evidence>
<evidence type="ECO:0000256" key="12">
    <source>
        <dbReference type="ARBA" id="ARBA00022982"/>
    </source>
</evidence>
<feature type="transmembrane region" description="Helical" evidence="19">
    <location>
        <begin position="320"/>
        <end position="345"/>
    </location>
</feature>
<accession>A0A543ISB4</accession>
<keyword evidence="8" id="KW-0679">Respiratory chain</keyword>
<dbReference type="OrthoDB" id="9804503at2"/>
<evidence type="ECO:0000256" key="4">
    <source>
        <dbReference type="ARBA" id="ARBA00016116"/>
    </source>
</evidence>
<feature type="transmembrane region" description="Helical" evidence="19">
    <location>
        <begin position="201"/>
        <end position="225"/>
    </location>
</feature>
<keyword evidence="7" id="KW-0349">Heme</keyword>
<dbReference type="EC" id="7.1.1.8" evidence="3"/>
<keyword evidence="12" id="KW-0249">Electron transport</keyword>
<evidence type="ECO:0000256" key="1">
    <source>
        <dbReference type="ARBA" id="ARBA00001971"/>
    </source>
</evidence>
<keyword evidence="11" id="KW-1278">Translocase</keyword>
<dbReference type="EMBL" id="VFPQ01000001">
    <property type="protein sequence ID" value="TQM73447.1"/>
    <property type="molecule type" value="Genomic_DNA"/>
</dbReference>
<dbReference type="PROSITE" id="PS51002">
    <property type="entry name" value="CYTB_NTER"/>
    <property type="match status" value="1"/>
</dbReference>
<keyword evidence="15 19" id="KW-0472">Membrane</keyword>
<feature type="transmembrane region" description="Helical" evidence="19">
    <location>
        <begin position="397"/>
        <end position="420"/>
    </location>
</feature>
<proteinExistence type="predicted"/>
<feature type="transmembrane region" description="Helical" evidence="19">
    <location>
        <begin position="167"/>
        <end position="189"/>
    </location>
</feature>
<evidence type="ECO:0000256" key="8">
    <source>
        <dbReference type="ARBA" id="ARBA00022660"/>
    </source>
</evidence>
<dbReference type="InterPro" id="IPR016174">
    <property type="entry name" value="Di-haem_cyt_TM"/>
</dbReference>
<evidence type="ECO:0000256" key="5">
    <source>
        <dbReference type="ARBA" id="ARBA00022448"/>
    </source>
</evidence>
<evidence type="ECO:0000256" key="15">
    <source>
        <dbReference type="ARBA" id="ARBA00023136"/>
    </source>
</evidence>
<keyword evidence="22" id="KW-1185">Reference proteome</keyword>
<keyword evidence="9 19" id="KW-0812">Transmembrane</keyword>
<feature type="region of interest" description="Disordered" evidence="18">
    <location>
        <begin position="456"/>
        <end position="499"/>
    </location>
</feature>
<feature type="domain" description="Cytochrome b/b6 N-terminal region profile" evidence="20">
    <location>
        <begin position="6"/>
        <end position="232"/>
    </location>
</feature>
<dbReference type="GO" id="GO:0008121">
    <property type="term" value="F:quinol-cytochrome-c reductase activity"/>
    <property type="evidence" value="ECO:0007669"/>
    <property type="project" value="UniProtKB-EC"/>
</dbReference>
<evidence type="ECO:0000256" key="9">
    <source>
        <dbReference type="ARBA" id="ARBA00022692"/>
    </source>
</evidence>
<evidence type="ECO:0000256" key="14">
    <source>
        <dbReference type="ARBA" id="ARBA00023004"/>
    </source>
</evidence>
<evidence type="ECO:0000256" key="11">
    <source>
        <dbReference type="ARBA" id="ARBA00022967"/>
    </source>
</evidence>
<dbReference type="InterPro" id="IPR027387">
    <property type="entry name" value="Cytb/b6-like_sf"/>
</dbReference>
<comment type="subcellular location">
    <subcellularLocation>
        <location evidence="2">Cell membrane</location>
        <topology evidence="2">Multi-pass membrane protein</topology>
    </subcellularLocation>
</comment>
<evidence type="ECO:0000256" key="10">
    <source>
        <dbReference type="ARBA" id="ARBA00022723"/>
    </source>
</evidence>
<dbReference type="InterPro" id="IPR005797">
    <property type="entry name" value="Cyt_b/b6_N"/>
</dbReference>
<dbReference type="RefSeq" id="WP_142257751.1">
    <property type="nucleotide sequence ID" value="NZ_BMPV01000004.1"/>
</dbReference>
<dbReference type="SUPFAM" id="SSF81342">
    <property type="entry name" value="Transmembrane di-heme cytochromes"/>
    <property type="match status" value="1"/>
</dbReference>
<dbReference type="Gene3D" id="1.20.810.10">
    <property type="entry name" value="Cytochrome Bc1 Complex, Chain C"/>
    <property type="match status" value="1"/>
</dbReference>
<keyword evidence="5" id="KW-0813">Transport</keyword>
<evidence type="ECO:0000256" key="16">
    <source>
        <dbReference type="ARBA" id="ARBA00029351"/>
    </source>
</evidence>
<keyword evidence="6" id="KW-1003">Cell membrane</keyword>
<evidence type="ECO:0000256" key="3">
    <source>
        <dbReference type="ARBA" id="ARBA00012951"/>
    </source>
</evidence>
<keyword evidence="14" id="KW-0408">Iron</keyword>
<dbReference type="Proteomes" id="UP000319213">
    <property type="component" value="Unassembled WGS sequence"/>
</dbReference>
<feature type="transmembrane region" description="Helical" evidence="19">
    <location>
        <begin position="365"/>
        <end position="385"/>
    </location>
</feature>
<evidence type="ECO:0000256" key="19">
    <source>
        <dbReference type="SAM" id="Phobius"/>
    </source>
</evidence>
<evidence type="ECO:0000259" key="20">
    <source>
        <dbReference type="PROSITE" id="PS51002"/>
    </source>
</evidence>
<dbReference type="GO" id="GO:0046872">
    <property type="term" value="F:metal ion binding"/>
    <property type="evidence" value="ECO:0007669"/>
    <property type="project" value="UniProtKB-KW"/>
</dbReference>
<feature type="transmembrane region" description="Helical" evidence="19">
    <location>
        <begin position="135"/>
        <end position="155"/>
    </location>
</feature>
<dbReference type="PANTHER" id="PTHR19271">
    <property type="entry name" value="CYTOCHROME B"/>
    <property type="match status" value="1"/>
</dbReference>